<feature type="transmembrane region" description="Helical" evidence="1">
    <location>
        <begin position="23"/>
        <end position="41"/>
    </location>
</feature>
<protein>
    <submittedName>
        <fullName evidence="3">GHKL domain-containing protein</fullName>
    </submittedName>
</protein>
<dbReference type="Gene3D" id="3.30.565.10">
    <property type="entry name" value="Histidine kinase-like ATPase, C-terminal domain"/>
    <property type="match status" value="1"/>
</dbReference>
<dbReference type="RefSeq" id="WP_186842939.1">
    <property type="nucleotide sequence ID" value="NZ_WJBC01000018.1"/>
</dbReference>
<evidence type="ECO:0000259" key="2">
    <source>
        <dbReference type="Pfam" id="PF14501"/>
    </source>
</evidence>
<keyword evidence="1" id="KW-0472">Membrane</keyword>
<gene>
    <name evidence="3" type="ORF">GH808_11480</name>
</gene>
<feature type="transmembrane region" description="Helical" evidence="1">
    <location>
        <begin position="150"/>
        <end position="173"/>
    </location>
</feature>
<evidence type="ECO:0000313" key="3">
    <source>
        <dbReference type="EMBL" id="MBC3805052.1"/>
    </source>
</evidence>
<dbReference type="PANTHER" id="PTHR40448">
    <property type="entry name" value="TWO-COMPONENT SENSOR HISTIDINE KINASE"/>
    <property type="match status" value="1"/>
</dbReference>
<sequence length="399" mass="46142">MFLNIASIIVIIHTFPNWNNFRFFHSIFFLLLYVVIFIVMVRGTPAKLVFLAFLVKTYADFIVNMAKLLEVNYISHIEHRIYVQSSYSFYFNLFQCLILLLTYPLVWAFLRKKVTHVMKTHNKAWGFLWIIPLVYYIISLSFTAMNYTLIAQWQFLVFNLVSFFGFLLIYYVVIEMLEQSEKNILLSESNRTIRQQLLVQADYYRKFSLCIEETRKAEHDLRHHLRTLQGMIHQSNGENADDYIQELLGNQLNLSDMMYCSNDAVNAILGYYANVCKQEGIDLRIATEAASDLSVDESDLCVVFGNLLENAVEACRRMADANRVIEVSSHQVGNQLFITVDNSYAGELKIKKGVYLSQKRKEEPGIGILSVTAIAKKYMGQASFEAGDQRFRVSIVMRG</sequence>
<keyword evidence="4" id="KW-1185">Reference proteome</keyword>
<evidence type="ECO:0000313" key="4">
    <source>
        <dbReference type="Proteomes" id="UP000603234"/>
    </source>
</evidence>
<dbReference type="InterPro" id="IPR032834">
    <property type="entry name" value="NatK-like_C"/>
</dbReference>
<dbReference type="CDD" id="cd16935">
    <property type="entry name" value="HATPase_AgrC-ComD-like"/>
    <property type="match status" value="1"/>
</dbReference>
<evidence type="ECO:0000256" key="1">
    <source>
        <dbReference type="SAM" id="Phobius"/>
    </source>
</evidence>
<proteinExistence type="predicted"/>
<organism evidence="3 4">
    <name type="scientific">Acetobacterium fimetarium</name>
    <dbReference type="NCBI Taxonomy" id="52691"/>
    <lineage>
        <taxon>Bacteria</taxon>
        <taxon>Bacillati</taxon>
        <taxon>Bacillota</taxon>
        <taxon>Clostridia</taxon>
        <taxon>Eubacteriales</taxon>
        <taxon>Eubacteriaceae</taxon>
        <taxon>Acetobacterium</taxon>
    </lineage>
</organism>
<dbReference type="PANTHER" id="PTHR40448:SF1">
    <property type="entry name" value="TWO-COMPONENT SENSOR HISTIDINE KINASE"/>
    <property type="match status" value="1"/>
</dbReference>
<keyword evidence="1" id="KW-0812">Transmembrane</keyword>
<dbReference type="Pfam" id="PF14501">
    <property type="entry name" value="HATPase_c_5"/>
    <property type="match status" value="1"/>
</dbReference>
<dbReference type="SUPFAM" id="SSF55874">
    <property type="entry name" value="ATPase domain of HSP90 chaperone/DNA topoisomerase II/histidine kinase"/>
    <property type="match status" value="1"/>
</dbReference>
<dbReference type="EMBL" id="WJBC01000018">
    <property type="protein sequence ID" value="MBC3805052.1"/>
    <property type="molecule type" value="Genomic_DNA"/>
</dbReference>
<comment type="caution">
    <text evidence="3">The sequence shown here is derived from an EMBL/GenBank/DDBJ whole genome shotgun (WGS) entry which is preliminary data.</text>
</comment>
<name>A0ABR6WWP3_9FIRM</name>
<dbReference type="InterPro" id="IPR036890">
    <property type="entry name" value="HATPase_C_sf"/>
</dbReference>
<feature type="transmembrane region" description="Helical" evidence="1">
    <location>
        <begin position="89"/>
        <end position="110"/>
    </location>
</feature>
<keyword evidence="1" id="KW-1133">Transmembrane helix</keyword>
<accession>A0ABR6WWP3</accession>
<feature type="domain" description="Sensor histidine kinase NatK-like C-terminal" evidence="2">
    <location>
        <begin position="298"/>
        <end position="397"/>
    </location>
</feature>
<dbReference type="Proteomes" id="UP000603234">
    <property type="component" value="Unassembled WGS sequence"/>
</dbReference>
<reference evidence="3 4" key="1">
    <citation type="journal article" date="2020" name="mSystems">
        <title>Defining Genomic and Predicted Metabolic Features of the Acetobacterium Genus.</title>
        <authorList>
            <person name="Ross D.E."/>
            <person name="Marshall C.W."/>
            <person name="Gulliver D."/>
            <person name="May H.D."/>
            <person name="Norman R.S."/>
        </authorList>
    </citation>
    <scope>NUCLEOTIDE SEQUENCE [LARGE SCALE GENOMIC DNA]</scope>
    <source>
        <strain evidence="3 4">DSM 8238</strain>
    </source>
</reference>
<feature type="transmembrane region" description="Helical" evidence="1">
    <location>
        <begin position="122"/>
        <end position="144"/>
    </location>
</feature>